<dbReference type="Pfam" id="PF14759">
    <property type="entry name" value="Reductase_C"/>
    <property type="match status" value="1"/>
</dbReference>
<evidence type="ECO:0000259" key="5">
    <source>
        <dbReference type="Pfam" id="PF07992"/>
    </source>
</evidence>
<dbReference type="InterPro" id="IPR036188">
    <property type="entry name" value="FAD/NAD-bd_sf"/>
</dbReference>
<keyword evidence="3" id="KW-0274">FAD</keyword>
<dbReference type="PRINTS" id="PR00368">
    <property type="entry name" value="FADPNR"/>
</dbReference>
<keyword evidence="4" id="KW-0560">Oxidoreductase</keyword>
<evidence type="ECO:0000313" key="7">
    <source>
        <dbReference type="EMBL" id="WXB76366.1"/>
    </source>
</evidence>
<feature type="domain" description="Reductase C-terminal" evidence="6">
    <location>
        <begin position="321"/>
        <end position="408"/>
    </location>
</feature>
<evidence type="ECO:0000313" key="8">
    <source>
        <dbReference type="Proteomes" id="UP001382727"/>
    </source>
</evidence>
<dbReference type="RefSeq" id="WP_338749271.1">
    <property type="nucleotide sequence ID" value="NZ_CP144913.1"/>
</dbReference>
<proteinExistence type="predicted"/>
<protein>
    <submittedName>
        <fullName evidence="7">FAD-dependent oxidoreductase</fullName>
    </submittedName>
</protein>
<dbReference type="PRINTS" id="PR00469">
    <property type="entry name" value="PNDRDTASEII"/>
</dbReference>
<dbReference type="PANTHER" id="PTHR43557:SF2">
    <property type="entry name" value="RIESKE DOMAIN-CONTAINING PROTEIN-RELATED"/>
    <property type="match status" value="1"/>
</dbReference>
<gene>
    <name evidence="7" type="ORF">V1351_15700</name>
</gene>
<comment type="cofactor">
    <cofactor evidence="1">
        <name>FAD</name>
        <dbReference type="ChEBI" id="CHEBI:57692"/>
    </cofactor>
</comment>
<evidence type="ECO:0000256" key="1">
    <source>
        <dbReference type="ARBA" id="ARBA00001974"/>
    </source>
</evidence>
<dbReference type="InterPro" id="IPR028202">
    <property type="entry name" value="Reductase_C"/>
</dbReference>
<dbReference type="InterPro" id="IPR016156">
    <property type="entry name" value="FAD/NAD-linked_Rdtase_dimer_sf"/>
</dbReference>
<dbReference type="Gene3D" id="3.50.50.60">
    <property type="entry name" value="FAD/NAD(P)-binding domain"/>
    <property type="match status" value="2"/>
</dbReference>
<dbReference type="EMBL" id="CP144913">
    <property type="protein sequence ID" value="WXB76366.1"/>
    <property type="molecule type" value="Genomic_DNA"/>
</dbReference>
<dbReference type="InterPro" id="IPR023753">
    <property type="entry name" value="FAD/NAD-binding_dom"/>
</dbReference>
<organism evidence="7 8">
    <name type="scientific">Janibacter alittae</name>
    <dbReference type="NCBI Taxonomy" id="3115209"/>
    <lineage>
        <taxon>Bacteria</taxon>
        <taxon>Bacillati</taxon>
        <taxon>Actinomycetota</taxon>
        <taxon>Actinomycetes</taxon>
        <taxon>Micrococcales</taxon>
        <taxon>Intrasporangiaceae</taxon>
        <taxon>Janibacter</taxon>
    </lineage>
</organism>
<evidence type="ECO:0000256" key="4">
    <source>
        <dbReference type="ARBA" id="ARBA00023002"/>
    </source>
</evidence>
<dbReference type="Gene3D" id="3.30.390.30">
    <property type="match status" value="1"/>
</dbReference>
<dbReference type="PANTHER" id="PTHR43557">
    <property type="entry name" value="APOPTOSIS-INDUCING FACTOR 1"/>
    <property type="match status" value="1"/>
</dbReference>
<name>A0ABZ2MH31_9MICO</name>
<dbReference type="Proteomes" id="UP001382727">
    <property type="component" value="Chromosome"/>
</dbReference>
<feature type="domain" description="FAD/NAD(P)-binding" evidence="5">
    <location>
        <begin position="9"/>
        <end position="302"/>
    </location>
</feature>
<evidence type="ECO:0000259" key="6">
    <source>
        <dbReference type="Pfam" id="PF14759"/>
    </source>
</evidence>
<accession>A0ABZ2MH31</accession>
<keyword evidence="2" id="KW-0285">Flavoprotein</keyword>
<keyword evidence="8" id="KW-1185">Reference proteome</keyword>
<dbReference type="SUPFAM" id="SSF55424">
    <property type="entry name" value="FAD/NAD-linked reductases, dimerisation (C-terminal) domain"/>
    <property type="match status" value="1"/>
</dbReference>
<dbReference type="InterPro" id="IPR050446">
    <property type="entry name" value="FAD-oxidoreductase/Apoptosis"/>
</dbReference>
<evidence type="ECO:0000256" key="2">
    <source>
        <dbReference type="ARBA" id="ARBA00022630"/>
    </source>
</evidence>
<reference evidence="7 8" key="1">
    <citation type="submission" date="2024-02" db="EMBL/GenBank/DDBJ databases">
        <title>Janibacter sp. nov., isolated from gut of marine sandworm.</title>
        <authorList>
            <person name="Kim B."/>
            <person name="Jun M.O."/>
            <person name="Shin N.-R."/>
        </authorList>
    </citation>
    <scope>NUCLEOTIDE SEQUENCE [LARGE SCALE GENOMIC DNA]</scope>
    <source>
        <strain evidence="7 8">A1S7</strain>
    </source>
</reference>
<dbReference type="SUPFAM" id="SSF51905">
    <property type="entry name" value="FAD/NAD(P)-binding domain"/>
    <property type="match status" value="1"/>
</dbReference>
<evidence type="ECO:0000256" key="3">
    <source>
        <dbReference type="ARBA" id="ARBA00022827"/>
    </source>
</evidence>
<dbReference type="Pfam" id="PF07992">
    <property type="entry name" value="Pyr_redox_2"/>
    <property type="match status" value="1"/>
</dbReference>
<sequence length="410" mass="43614">MPTCPEACHVVVVGAGEAGARLAHELHAGGWPGPITLLGEEDRPVYERPPLSKNVLVDDEPSPVEPYREGRLEWPGLTVRTGVTVRSIDRTDRTVRLADGEEIAYDRLVIATGARSRRLPGLAVGVHTLRTWDEALQLRSVLHRRGSLLVIGAGLIGLEVAASARSRGMAVTVVEMRPRALERAVPEPVAEVLAERHRAEGVSLHLGTTVESLEQDEGGWLARLSDGTEVTADAVVAAVGSVPETALAKAAGLPVDDGILVDGQMRTSDEHVWAIGDCCAGPVDVLGRRARLESWRMAHDQAVTAAAAIRGEDVRHTAVPWFWSDQYDLSLQVAGAAAAARSWVRRPHPDGSTVHLGLDEAGRVVCAAGAGGPRVAKDVRMSERLITSGTVVDPGLLADADTPLKSLLRS</sequence>